<accession>A8IX62</accession>
<feature type="transmembrane region" description="Helical" evidence="2">
    <location>
        <begin position="620"/>
        <end position="640"/>
    </location>
</feature>
<dbReference type="OrthoDB" id="543808at2759"/>
<evidence type="ECO:0000313" key="4">
    <source>
        <dbReference type="EMBL" id="PNW85745.1"/>
    </source>
</evidence>
<feature type="compositionally biased region" description="Gly residues" evidence="1">
    <location>
        <begin position="78"/>
        <end position="87"/>
    </location>
</feature>
<dbReference type="KEGG" id="cre:CHLRE_03g207200v5"/>
<proteinExistence type="predicted"/>
<keyword evidence="2" id="KW-0812">Transmembrane</keyword>
<dbReference type="Proteomes" id="UP000006906">
    <property type="component" value="Chromosome 3"/>
</dbReference>
<feature type="region of interest" description="Disordered" evidence="1">
    <location>
        <begin position="344"/>
        <end position="370"/>
    </location>
</feature>
<reference evidence="4 5" key="1">
    <citation type="journal article" date="2007" name="Science">
        <title>The Chlamydomonas genome reveals the evolution of key animal and plant functions.</title>
        <authorList>
            <person name="Merchant S.S."/>
            <person name="Prochnik S.E."/>
            <person name="Vallon O."/>
            <person name="Harris E.H."/>
            <person name="Karpowicz S.J."/>
            <person name="Witman G.B."/>
            <person name="Terry A."/>
            <person name="Salamov A."/>
            <person name="Fritz-Laylin L.K."/>
            <person name="Marechal-Drouard L."/>
            <person name="Marshall W.F."/>
            <person name="Qu L.H."/>
            <person name="Nelson D.R."/>
            <person name="Sanderfoot A.A."/>
            <person name="Spalding M.H."/>
            <person name="Kapitonov V.V."/>
            <person name="Ren Q."/>
            <person name="Ferris P."/>
            <person name="Lindquist E."/>
            <person name="Shapiro H."/>
            <person name="Lucas S.M."/>
            <person name="Grimwood J."/>
            <person name="Schmutz J."/>
            <person name="Cardol P."/>
            <person name="Cerutti H."/>
            <person name="Chanfreau G."/>
            <person name="Chen C.L."/>
            <person name="Cognat V."/>
            <person name="Croft M.T."/>
            <person name="Dent R."/>
            <person name="Dutcher S."/>
            <person name="Fernandez E."/>
            <person name="Fukuzawa H."/>
            <person name="Gonzalez-Ballester D."/>
            <person name="Gonzalez-Halphen D."/>
            <person name="Hallmann A."/>
            <person name="Hanikenne M."/>
            <person name="Hippler M."/>
            <person name="Inwood W."/>
            <person name="Jabbari K."/>
            <person name="Kalanon M."/>
            <person name="Kuras R."/>
            <person name="Lefebvre P.A."/>
            <person name="Lemaire S.D."/>
            <person name="Lobanov A.V."/>
            <person name="Lohr M."/>
            <person name="Manuell A."/>
            <person name="Meier I."/>
            <person name="Mets L."/>
            <person name="Mittag M."/>
            <person name="Mittelmeier T."/>
            <person name="Moroney J.V."/>
            <person name="Moseley J."/>
            <person name="Napoli C."/>
            <person name="Nedelcu A.M."/>
            <person name="Niyogi K."/>
            <person name="Novoselov S.V."/>
            <person name="Paulsen I.T."/>
            <person name="Pazour G."/>
            <person name="Purton S."/>
            <person name="Ral J.P."/>
            <person name="Riano-Pachon D.M."/>
            <person name="Riekhof W."/>
            <person name="Rymarquis L."/>
            <person name="Schroda M."/>
            <person name="Stern D."/>
            <person name="Umen J."/>
            <person name="Willows R."/>
            <person name="Wilson N."/>
            <person name="Zimmer S.L."/>
            <person name="Allmer J."/>
            <person name="Balk J."/>
            <person name="Bisova K."/>
            <person name="Chen C.J."/>
            <person name="Elias M."/>
            <person name="Gendler K."/>
            <person name="Hauser C."/>
            <person name="Lamb M.R."/>
            <person name="Ledford H."/>
            <person name="Long J.C."/>
            <person name="Minagawa J."/>
            <person name="Page M.D."/>
            <person name="Pan J."/>
            <person name="Pootakham W."/>
            <person name="Roje S."/>
            <person name="Rose A."/>
            <person name="Stahlberg E."/>
            <person name="Terauchi A.M."/>
            <person name="Yang P."/>
            <person name="Ball S."/>
            <person name="Bowler C."/>
            <person name="Dieckmann C.L."/>
            <person name="Gladyshev V.N."/>
            <person name="Green P."/>
            <person name="Jorgensen R."/>
            <person name="Mayfield S."/>
            <person name="Mueller-Roeber B."/>
            <person name="Rajamani S."/>
            <person name="Sayre R.T."/>
            <person name="Brokstein P."/>
            <person name="Dubchak I."/>
            <person name="Goodstein D."/>
            <person name="Hornick L."/>
            <person name="Huang Y.W."/>
            <person name="Jhaveri J."/>
            <person name="Luo Y."/>
            <person name="Martinez D."/>
            <person name="Ngau W.C."/>
            <person name="Otillar B."/>
            <person name="Poliakov A."/>
            <person name="Porter A."/>
            <person name="Szajkowski L."/>
            <person name="Werner G."/>
            <person name="Zhou K."/>
            <person name="Grigoriev I.V."/>
            <person name="Rokhsar D.S."/>
            <person name="Grossman A.R."/>
        </authorList>
    </citation>
    <scope>NUCLEOTIDE SEQUENCE [LARGE SCALE GENOMIC DNA]</scope>
    <source>
        <strain evidence="5">CC-503</strain>
    </source>
</reference>
<keyword evidence="2" id="KW-1133">Transmembrane helix</keyword>
<dbReference type="InterPro" id="IPR001251">
    <property type="entry name" value="CRAL-TRIO_dom"/>
</dbReference>
<dbReference type="EMBL" id="CM008964">
    <property type="protein sequence ID" value="PNW85745.1"/>
    <property type="molecule type" value="Genomic_DNA"/>
</dbReference>
<organism evidence="4 5">
    <name type="scientific">Chlamydomonas reinhardtii</name>
    <name type="common">Chlamydomonas smithii</name>
    <dbReference type="NCBI Taxonomy" id="3055"/>
    <lineage>
        <taxon>Eukaryota</taxon>
        <taxon>Viridiplantae</taxon>
        <taxon>Chlorophyta</taxon>
        <taxon>core chlorophytes</taxon>
        <taxon>Chlorophyceae</taxon>
        <taxon>CS clade</taxon>
        <taxon>Chlamydomonadales</taxon>
        <taxon>Chlamydomonadaceae</taxon>
        <taxon>Chlamydomonas</taxon>
    </lineage>
</organism>
<evidence type="ECO:0000256" key="1">
    <source>
        <dbReference type="SAM" id="MobiDB-lite"/>
    </source>
</evidence>
<evidence type="ECO:0000259" key="3">
    <source>
        <dbReference type="Pfam" id="PF00650"/>
    </source>
</evidence>
<protein>
    <recommendedName>
        <fullName evidence="3">CRAL-TRIO domain-containing protein</fullName>
    </recommendedName>
</protein>
<dbReference type="PANTHER" id="PTHR47041">
    <property type="entry name" value="SEC14 CYTOSOLIC FACTOR FAMILY PROTEIN / PHOSPHOGLYCERIDE TRANSFER FAMILY PROTEIN"/>
    <property type="match status" value="1"/>
</dbReference>
<dbReference type="InParanoid" id="A8IX62"/>
<dbReference type="PaxDb" id="3055-EDP03344"/>
<name>A8IX62_CHLRE</name>
<dbReference type="AlphaFoldDB" id="A8IX62"/>
<evidence type="ECO:0000313" key="5">
    <source>
        <dbReference type="Proteomes" id="UP000006906"/>
    </source>
</evidence>
<dbReference type="Gene3D" id="3.40.525.10">
    <property type="entry name" value="CRAL-TRIO lipid binding domain"/>
    <property type="match status" value="1"/>
</dbReference>
<keyword evidence="5" id="KW-1185">Reference proteome</keyword>
<feature type="compositionally biased region" description="Gly residues" evidence="1">
    <location>
        <begin position="348"/>
        <end position="362"/>
    </location>
</feature>
<sequence length="650" mass="66810">MWKLLGKLLLLGAARRWAKRPTAAVETAALVLVLNERRVGRGAKRDVLLRAAHIIFLPAAVIKTVRLIKRLADSGGRGIRGGGGGAGPSSDQLAAATTADGAAASADPLTAATALPLPTFRHQPPPLPKPIPRMEWGLVQVPECGPEYQAWAECVRNVLVQQGVRSLPPGLDPDGLEPLRYILYNGLLAAKNQSDAVRGVAASAVKIQGTMTWRASYPFMGEQELKSWEDVAWWEGPDPDGTLWLHLHLQRAVARCARGEGRRCIEAIISQLEYGTRVLMAAPLAAAWASASTSATASTAGELDPDRLHELRGMRAAGGGRDRAGGVGAVAAAAAEAAAASGRRKAGAAGGGGGKSSGGGTPVSGPGTRTAAMAGRVDDRIKAVVVGSGSNVRQALRLFPLMREFSRLVQRHYPGRLRTMYLADMPRGLRMGVGAVLNMLSVETRQKVKVCKVEDLPDCISTALVTHEAARLEQLQRGGAIGAGAMGAAGGATGALLPGRAGIAAGLVGAGGGGSHVVVSPVWRLLTFGWAGSGSADAGGAGAAGLDDDGGGGGAGGDTDSVADSYTHAAGAAATGADLHLHDHEDHIVGQGQAEVNGLGVGGGQCLAGAAEQLLQLRLWLLRALPALLMLVLLPACLNYNSYKSQLARP</sequence>
<dbReference type="SUPFAM" id="SSF52087">
    <property type="entry name" value="CRAL/TRIO domain"/>
    <property type="match status" value="1"/>
</dbReference>
<dbReference type="GeneID" id="5718830"/>
<feature type="region of interest" description="Disordered" evidence="1">
    <location>
        <begin position="78"/>
        <end position="99"/>
    </location>
</feature>
<feature type="domain" description="CRAL-TRIO" evidence="3">
    <location>
        <begin position="399"/>
        <end position="455"/>
    </location>
</feature>
<dbReference type="PANTHER" id="PTHR47041:SF5">
    <property type="entry name" value="SEC14 CYTOSOLIC FACTOR FAMILY PROTEIN"/>
    <property type="match status" value="1"/>
</dbReference>
<gene>
    <name evidence="4" type="ORF">CHLRE_03g207200v5</name>
</gene>
<keyword evidence="2" id="KW-0472">Membrane</keyword>
<dbReference type="RefSeq" id="XP_001693318.1">
    <property type="nucleotide sequence ID" value="XM_001693266.2"/>
</dbReference>
<dbReference type="Gramene" id="PNW85745">
    <property type="protein sequence ID" value="PNW85745"/>
    <property type="gene ID" value="CHLRE_03g207200v5"/>
</dbReference>
<dbReference type="eggNOG" id="ENOG502T26E">
    <property type="taxonomic scope" value="Eukaryota"/>
</dbReference>
<dbReference type="InterPro" id="IPR036865">
    <property type="entry name" value="CRAL-TRIO_dom_sf"/>
</dbReference>
<evidence type="ECO:0000256" key="2">
    <source>
        <dbReference type="SAM" id="Phobius"/>
    </source>
</evidence>
<dbReference type="Pfam" id="PF00650">
    <property type="entry name" value="CRAL_TRIO"/>
    <property type="match status" value="1"/>
</dbReference>
<dbReference type="HOGENOM" id="CLU_421725_0_0_1"/>